<feature type="region of interest" description="Disordered" evidence="1">
    <location>
        <begin position="411"/>
        <end position="430"/>
    </location>
</feature>
<dbReference type="Pfam" id="PF25409">
    <property type="entry name" value="PH_33"/>
    <property type="match status" value="1"/>
</dbReference>
<dbReference type="EMBL" id="KV454011">
    <property type="protein sequence ID" value="ODV98257.1"/>
    <property type="molecule type" value="Genomic_DNA"/>
</dbReference>
<evidence type="ECO:0000256" key="1">
    <source>
        <dbReference type="SAM" id="MobiDB-lite"/>
    </source>
</evidence>
<organism evidence="3 4">
    <name type="scientific">Pachysolen tannophilus NRRL Y-2460</name>
    <dbReference type="NCBI Taxonomy" id="669874"/>
    <lineage>
        <taxon>Eukaryota</taxon>
        <taxon>Fungi</taxon>
        <taxon>Dikarya</taxon>
        <taxon>Ascomycota</taxon>
        <taxon>Saccharomycotina</taxon>
        <taxon>Pichiomycetes</taxon>
        <taxon>Pachysolenaceae</taxon>
        <taxon>Pachysolen</taxon>
    </lineage>
</organism>
<accession>A0A1E4U2N8</accession>
<evidence type="ECO:0000313" key="3">
    <source>
        <dbReference type="EMBL" id="ODV98257.1"/>
    </source>
</evidence>
<feature type="domain" description="PH-like" evidence="2">
    <location>
        <begin position="198"/>
        <end position="329"/>
    </location>
</feature>
<feature type="compositionally biased region" description="Polar residues" evidence="1">
    <location>
        <begin position="418"/>
        <end position="430"/>
    </location>
</feature>
<reference evidence="4" key="1">
    <citation type="submission" date="2016-05" db="EMBL/GenBank/DDBJ databases">
        <title>Comparative genomics of biotechnologically important yeasts.</title>
        <authorList>
            <consortium name="DOE Joint Genome Institute"/>
            <person name="Riley R."/>
            <person name="Haridas S."/>
            <person name="Wolfe K.H."/>
            <person name="Lopes M.R."/>
            <person name="Hittinger C.T."/>
            <person name="Goker M."/>
            <person name="Salamov A."/>
            <person name="Wisecaver J."/>
            <person name="Long T.M."/>
            <person name="Aerts A.L."/>
            <person name="Barry K."/>
            <person name="Choi C."/>
            <person name="Clum A."/>
            <person name="Coughlan A.Y."/>
            <person name="Deshpande S."/>
            <person name="Douglass A.P."/>
            <person name="Hanson S.J."/>
            <person name="Klenk H.-P."/>
            <person name="Labutti K."/>
            <person name="Lapidus A."/>
            <person name="Lindquist E."/>
            <person name="Lipzen A."/>
            <person name="Meier-Kolthoff J.P."/>
            <person name="Ohm R.A."/>
            <person name="Otillar R.P."/>
            <person name="Pangilinan J."/>
            <person name="Peng Y."/>
            <person name="Rokas A."/>
            <person name="Rosa C.A."/>
            <person name="Scheuner C."/>
            <person name="Sibirny A.A."/>
            <person name="Slot J.C."/>
            <person name="Stielow J.B."/>
            <person name="Sun H."/>
            <person name="Kurtzman C.P."/>
            <person name="Blackwell M."/>
            <person name="Grigoriev I.V."/>
            <person name="Jeffries T.W."/>
        </authorList>
    </citation>
    <scope>NUCLEOTIDE SEQUENCE [LARGE SCALE GENOMIC DNA]</scope>
    <source>
        <strain evidence="4">NRRL Y-2460</strain>
    </source>
</reference>
<sequence>MTALAANAASNKVVQDSFHHQMKKRQGDLTIAFSIRSHFLKDLDDTEWKYRQKLNSLLNSLSPFSNIVEDTKSLIVAHIDLSNSMNGISNDGENEQAARFEILVDWTFKIIPLYARYIKLFQHKFVISALEKLPFARIAYFAKFFEKMFELYKTYPNITQDHFLVAKLLNCNTKISEIFSFSKDILQEIDYNLDESNNDVCFNNVKSLDNLQLIASNFTDTNILDIGKILAKFSLYHRLKTINNIDVEILALGKDNDDNTDDTHIFNKISSLAICKLGENNKKSLMFPPFRFNELVILNNDLLFDFMSPSKKTNFLQNANDKDIILTTTQTTDFEQIEIMLKFTILQDDSRLGFKIFENMFSKMSSNVKNPNKDFFKKLENLNGLKNGKTGLDIRLDSPIMPSSATRATRHFGEMNDNDSSSQAQLQNSPVVEASQQKKATNSTMEIPRTQSSFSLLNKNKLGANLSDSSVKPRQLFSRTKNTFKEFITTTSNEEYINDASKDDEPRLSMTSPMSSFSDITDSSICSAKQQKQKHIYRNMLKVVKLESTTSAKIFNKNTSTKREDASKISLMEAKPIKETIVTTVKNKVTIGYSTNEDEGDTKSINELRKSTLGTENPVINSRNANEILNTIVNSKKCTTEKELSELYHRNGSDKRDQRKSSVLTLHSRKKKFTSLDNSDNESDHAEDDEIISNQILVSSSEQEQKENKSQNIRRNRRKSFMDILGLKKKPAKLSFNESEVIDSTVSSSIHAMSEDESKQTIVSRSFLFDVKYNPKNTKNLSIEPQENTTNINSSSAIKISTLPSPFDVSSDMVSQICLSG</sequence>
<dbReference type="Proteomes" id="UP000094236">
    <property type="component" value="Unassembled WGS sequence"/>
</dbReference>
<dbReference type="AlphaFoldDB" id="A0A1E4U2N8"/>
<proteinExistence type="predicted"/>
<dbReference type="InterPro" id="IPR058189">
    <property type="entry name" value="PH-like_ascomyc"/>
</dbReference>
<evidence type="ECO:0000313" key="4">
    <source>
        <dbReference type="Proteomes" id="UP000094236"/>
    </source>
</evidence>
<evidence type="ECO:0000259" key="2">
    <source>
        <dbReference type="Pfam" id="PF25409"/>
    </source>
</evidence>
<keyword evidence="4" id="KW-1185">Reference proteome</keyword>
<name>A0A1E4U2N8_PACTA</name>
<gene>
    <name evidence="3" type="ORF">PACTADRAFT_185280</name>
</gene>
<protein>
    <recommendedName>
        <fullName evidence="2">PH-like domain-containing protein</fullName>
    </recommendedName>
</protein>
<dbReference type="OrthoDB" id="4083297at2759"/>
<feature type="region of interest" description="Disordered" evidence="1">
    <location>
        <begin position="696"/>
        <end position="717"/>
    </location>
</feature>